<accession>A0AAV4YD56</accession>
<dbReference type="SUPFAM" id="SSF49899">
    <property type="entry name" value="Concanavalin A-like lectins/glucanases"/>
    <property type="match status" value="2"/>
</dbReference>
<evidence type="ECO:0000313" key="13">
    <source>
        <dbReference type="Proteomes" id="UP001054945"/>
    </source>
</evidence>
<evidence type="ECO:0000256" key="3">
    <source>
        <dbReference type="ARBA" id="ARBA00022692"/>
    </source>
</evidence>
<keyword evidence="5" id="KW-1133">Transmembrane helix</keyword>
<evidence type="ECO:0000259" key="10">
    <source>
        <dbReference type="PROSITE" id="PS50025"/>
    </source>
</evidence>
<feature type="domain" description="Laminin G" evidence="10">
    <location>
        <begin position="1"/>
        <end position="167"/>
    </location>
</feature>
<feature type="domain" description="EGF-like" evidence="11">
    <location>
        <begin position="170"/>
        <end position="207"/>
    </location>
</feature>
<evidence type="ECO:0000256" key="1">
    <source>
        <dbReference type="ARBA" id="ARBA00004479"/>
    </source>
</evidence>
<keyword evidence="13" id="KW-1185">Reference proteome</keyword>
<dbReference type="CDD" id="cd00110">
    <property type="entry name" value="LamG"/>
    <property type="match status" value="1"/>
</dbReference>
<dbReference type="AlphaFoldDB" id="A0AAV4YD56"/>
<protein>
    <submittedName>
        <fullName evidence="12">Neurexin-3b</fullName>
    </submittedName>
</protein>
<dbReference type="SMART" id="SM00282">
    <property type="entry name" value="LamG"/>
    <property type="match status" value="1"/>
</dbReference>
<dbReference type="Pfam" id="PF00008">
    <property type="entry name" value="EGF"/>
    <property type="match status" value="1"/>
</dbReference>
<feature type="region of interest" description="Disordered" evidence="9">
    <location>
        <begin position="207"/>
        <end position="239"/>
    </location>
</feature>
<evidence type="ECO:0000256" key="7">
    <source>
        <dbReference type="ARBA" id="ARBA00023157"/>
    </source>
</evidence>
<evidence type="ECO:0000256" key="6">
    <source>
        <dbReference type="ARBA" id="ARBA00023136"/>
    </source>
</evidence>
<evidence type="ECO:0000256" key="4">
    <source>
        <dbReference type="ARBA" id="ARBA00022737"/>
    </source>
</evidence>
<reference evidence="12 13" key="1">
    <citation type="submission" date="2021-06" db="EMBL/GenBank/DDBJ databases">
        <title>Caerostris extrusa draft genome.</title>
        <authorList>
            <person name="Kono N."/>
            <person name="Arakawa K."/>
        </authorList>
    </citation>
    <scope>NUCLEOTIDE SEQUENCE [LARGE SCALE GENOMIC DNA]</scope>
</reference>
<name>A0AAV4YD56_CAEEX</name>
<evidence type="ECO:0000259" key="11">
    <source>
        <dbReference type="PROSITE" id="PS50026"/>
    </source>
</evidence>
<evidence type="ECO:0000313" key="12">
    <source>
        <dbReference type="EMBL" id="GIZ04424.1"/>
    </source>
</evidence>
<dbReference type="InterPro" id="IPR013320">
    <property type="entry name" value="ConA-like_dom_sf"/>
</dbReference>
<keyword evidence="2 8" id="KW-0245">EGF-like domain</keyword>
<feature type="non-terminal residue" evidence="12">
    <location>
        <position position="1"/>
    </location>
</feature>
<evidence type="ECO:0000256" key="5">
    <source>
        <dbReference type="ARBA" id="ARBA00022989"/>
    </source>
</evidence>
<evidence type="ECO:0000256" key="8">
    <source>
        <dbReference type="PROSITE-ProRule" id="PRU00076"/>
    </source>
</evidence>
<dbReference type="EMBL" id="BPLR01019084">
    <property type="protein sequence ID" value="GIZ04424.1"/>
    <property type="molecule type" value="Genomic_DNA"/>
</dbReference>
<dbReference type="PANTHER" id="PTHR15036">
    <property type="entry name" value="PIKACHURIN-LIKE PROTEIN"/>
    <property type="match status" value="1"/>
</dbReference>
<evidence type="ECO:0000256" key="2">
    <source>
        <dbReference type="ARBA" id="ARBA00022536"/>
    </source>
</evidence>
<dbReference type="CDD" id="cd00054">
    <property type="entry name" value="EGF_CA"/>
    <property type="match status" value="1"/>
</dbReference>
<dbReference type="PANTHER" id="PTHR15036:SF89">
    <property type="entry name" value="NEUREXIN 1, ISOFORM F"/>
    <property type="match status" value="1"/>
</dbReference>
<comment type="subcellular location">
    <subcellularLocation>
        <location evidence="1">Membrane</location>
        <topology evidence="1">Single-pass type I membrane protein</topology>
    </subcellularLocation>
</comment>
<keyword evidence="7" id="KW-1015">Disulfide bond</keyword>
<dbReference type="Pfam" id="PF02210">
    <property type="entry name" value="Laminin_G_2"/>
    <property type="match status" value="2"/>
</dbReference>
<dbReference type="PROSITE" id="PS50026">
    <property type="entry name" value="EGF_3"/>
    <property type="match status" value="1"/>
</dbReference>
<comment type="caution">
    <text evidence="8">Lacks conserved residue(s) required for the propagation of feature annotation.</text>
</comment>
<sequence>ALPTWEGSKTGAIAFRFRTNEATGLLMYNGGQGDVFALELLEGHVYLILGLGSGIAKVKASAKRCDDGQWHTVTLRRTGKSGRIAVDEAAYDFTTPGTASQLDLEGPLFVGALAPSDQGPSVPSEVWTAKLNYGYVGCLRQLVINGKTIDLAAQAREQDSGSLRPSCHTSPSQCDSQPCLNGGLCSEGWNRYVCDCTRTGFTGPVCERRKTSNSGSAPLAQGSPPRHHHRQGDHFPGRGIGKRRLKIVINLGDKDKVIDLGQSLNDGTWHTVHIRRRGHKMDVHLDSDSKSYGEGFISIK</sequence>
<proteinExistence type="predicted"/>
<dbReference type="PROSITE" id="PS50025">
    <property type="entry name" value="LAM_G_DOMAIN"/>
    <property type="match status" value="1"/>
</dbReference>
<dbReference type="InterPro" id="IPR000742">
    <property type="entry name" value="EGF"/>
</dbReference>
<evidence type="ECO:0000256" key="9">
    <source>
        <dbReference type="SAM" id="MobiDB-lite"/>
    </source>
</evidence>
<keyword evidence="4" id="KW-0677">Repeat</keyword>
<dbReference type="Gene3D" id="2.60.120.200">
    <property type="match status" value="2"/>
</dbReference>
<keyword evidence="6" id="KW-0472">Membrane</keyword>
<dbReference type="GO" id="GO:0016020">
    <property type="term" value="C:membrane"/>
    <property type="evidence" value="ECO:0007669"/>
    <property type="project" value="UniProtKB-SubCell"/>
</dbReference>
<dbReference type="Proteomes" id="UP001054945">
    <property type="component" value="Unassembled WGS sequence"/>
</dbReference>
<dbReference type="InterPro" id="IPR050372">
    <property type="entry name" value="Neurexin-related_CASP"/>
</dbReference>
<organism evidence="12 13">
    <name type="scientific">Caerostris extrusa</name>
    <name type="common">Bark spider</name>
    <name type="synonym">Caerostris bankana</name>
    <dbReference type="NCBI Taxonomy" id="172846"/>
    <lineage>
        <taxon>Eukaryota</taxon>
        <taxon>Metazoa</taxon>
        <taxon>Ecdysozoa</taxon>
        <taxon>Arthropoda</taxon>
        <taxon>Chelicerata</taxon>
        <taxon>Arachnida</taxon>
        <taxon>Araneae</taxon>
        <taxon>Araneomorphae</taxon>
        <taxon>Entelegynae</taxon>
        <taxon>Araneoidea</taxon>
        <taxon>Araneidae</taxon>
        <taxon>Caerostris</taxon>
    </lineage>
</organism>
<keyword evidence="3" id="KW-0812">Transmembrane</keyword>
<dbReference type="Gene3D" id="2.10.25.10">
    <property type="entry name" value="Laminin"/>
    <property type="match status" value="1"/>
</dbReference>
<gene>
    <name evidence="12" type="primary">nrxn3b</name>
    <name evidence="12" type="ORF">CEXT_637751</name>
</gene>
<comment type="caution">
    <text evidence="12">The sequence shown here is derived from an EMBL/GenBank/DDBJ whole genome shotgun (WGS) entry which is preliminary data.</text>
</comment>
<dbReference type="InterPro" id="IPR001791">
    <property type="entry name" value="Laminin_G"/>
</dbReference>
<dbReference type="FunFam" id="2.10.25.10:FF:000029">
    <property type="entry name" value="neurexin-1 isoform X1"/>
    <property type="match status" value="1"/>
</dbReference>